<evidence type="ECO:0000256" key="3">
    <source>
        <dbReference type="ARBA" id="ARBA00019693"/>
    </source>
</evidence>
<evidence type="ECO:0000256" key="2">
    <source>
        <dbReference type="ARBA" id="ARBA00007864"/>
    </source>
</evidence>
<dbReference type="OrthoDB" id="21216at2759"/>
<organism evidence="9 10">
    <name type="scientific">Bursaphelenchus okinawaensis</name>
    <dbReference type="NCBI Taxonomy" id="465554"/>
    <lineage>
        <taxon>Eukaryota</taxon>
        <taxon>Metazoa</taxon>
        <taxon>Ecdysozoa</taxon>
        <taxon>Nematoda</taxon>
        <taxon>Chromadorea</taxon>
        <taxon>Rhabditida</taxon>
        <taxon>Tylenchina</taxon>
        <taxon>Tylenchomorpha</taxon>
        <taxon>Aphelenchoidea</taxon>
        <taxon>Aphelenchoididae</taxon>
        <taxon>Bursaphelenchus</taxon>
    </lineage>
</organism>
<protein>
    <recommendedName>
        <fullName evidence="3">Mediator of RNA polymerase II transcription subunit 24</fullName>
    </recommendedName>
    <alternativeName>
        <fullName evidence="8">Mediator complex subunit 24</fullName>
    </alternativeName>
</protein>
<evidence type="ECO:0000313" key="10">
    <source>
        <dbReference type="Proteomes" id="UP000614601"/>
    </source>
</evidence>
<dbReference type="Proteomes" id="UP000614601">
    <property type="component" value="Unassembled WGS sequence"/>
</dbReference>
<dbReference type="AlphaFoldDB" id="A0A811JTG7"/>
<dbReference type="GO" id="GO:0003712">
    <property type="term" value="F:transcription coregulator activity"/>
    <property type="evidence" value="ECO:0007669"/>
    <property type="project" value="TreeGrafter"/>
</dbReference>
<keyword evidence="10" id="KW-1185">Reference proteome</keyword>
<evidence type="ECO:0000256" key="1">
    <source>
        <dbReference type="ARBA" id="ARBA00004123"/>
    </source>
</evidence>
<evidence type="ECO:0000256" key="6">
    <source>
        <dbReference type="ARBA" id="ARBA00023163"/>
    </source>
</evidence>
<name>A0A811JTG7_9BILA</name>
<comment type="subcellular location">
    <subcellularLocation>
        <location evidence="1">Nucleus</location>
    </subcellularLocation>
</comment>
<keyword evidence="6" id="KW-0804">Transcription</keyword>
<sequence>MGDHVSSQQFKALVYTSIRQRITPLAFFQQYNEALSVTGPQLDVLKFSELLIEVACSDQEAHSLIFQYVDVLISNGAFSVIGFVQLITKFSNVNSSGVTTSFIKKVLQYLKIIRCDFEDEKDRLELCFIYVTVVKWLVELACRSVQIKSKEHYIVIESCVEALKFLSDDVFARTIMYFVCKDDNEALNEMLESMTVVEDMFNEYDNYDGFFDNRTQDMFDRLENLVKDFATKPEFATNFLSTYRFGTNKPEPVILSMCSFYATFRQLDTAADLWRSFSNMGQILGYSVTEVIRQLLRGAFVAQLDAYRNETRTAVADVFVLERVPEVLLIIRKEQVVDVDKLMDCLAELALNRTVFNGLDFYRSENTLFNFLEALQVRKVIDAEQAEGIQMQRDGSPPQGDLFPNFCSLSMDTTQPSSKYVYFQCAVTYANRFKPLYFAEDDQKFRAVLSEFFAEVSLDLLDFFISVLCSRSDIYTFLTVLADIHKESETKCGVDPESLHLFDLTFLLISRTNCLAMEMEMEDLCGGIDHSVVFRFIQNYRESLNTDHPCQVSNNILQMAASYNIFEGSSLTHMTSDIDQLVQLVSGIGALILQEFSKLKDSEKSIVCEKLLESFGDISSLLSVLTQYLHVAKSYCKYDFAFFLRDAVKKHLKKLHSTKDAKVQRRWRLAEEQTSELLKLIADGPPPHEPIYPVLMNCAIGEIRPLRVNETPDMNMLKYAFFIASQKNYACQNVLSYVVDLNRKRMYENWIKCWLQQVCKHESVDEFEAAAELSIGAALSLPSECFLRLAELLIEDKHLLSGYNHIWALARLLVRILFVLCWTKKQNTEVVSRFAERRRMRRKRKTAQGGYRRIPSSPEPHTYSNEIDATVKRIIEKFEISLMQTTLDHKKTLASFFVKELTSCTPNPFQKQILQLIPQQMFVNTIHRAFTDIDIAAFLNAFGMEDENSRKLCLHIACLLRGLGKI</sequence>
<gene>
    <name evidence="9" type="ORF">BOKJ2_LOCUS1439</name>
</gene>
<evidence type="ECO:0000256" key="7">
    <source>
        <dbReference type="ARBA" id="ARBA00023242"/>
    </source>
</evidence>
<accession>A0A811JTG7</accession>
<dbReference type="GO" id="GO:0060261">
    <property type="term" value="P:positive regulation of transcription initiation by RNA polymerase II"/>
    <property type="evidence" value="ECO:0007669"/>
    <property type="project" value="TreeGrafter"/>
</dbReference>
<evidence type="ECO:0000256" key="4">
    <source>
        <dbReference type="ARBA" id="ARBA00023015"/>
    </source>
</evidence>
<proteinExistence type="inferred from homology"/>
<dbReference type="Proteomes" id="UP000783686">
    <property type="component" value="Unassembled WGS sequence"/>
</dbReference>
<dbReference type="PANTHER" id="PTHR12898">
    <property type="entry name" value="MEDIATOR OF RNA POLYMERASE II TRANSCRIPTION SUBUNIT 24"/>
    <property type="match status" value="1"/>
</dbReference>
<keyword evidence="5" id="KW-0010">Activator</keyword>
<dbReference type="InterPro" id="IPR021429">
    <property type="entry name" value="Mediator_Med24"/>
</dbReference>
<keyword evidence="4" id="KW-0805">Transcription regulation</keyword>
<dbReference type="GO" id="GO:0016592">
    <property type="term" value="C:mediator complex"/>
    <property type="evidence" value="ECO:0007669"/>
    <property type="project" value="InterPro"/>
</dbReference>
<dbReference type="PANTHER" id="PTHR12898:SF1">
    <property type="entry name" value="MEDIATOR OF RNA POLYMERASE II TRANSCRIPTION SUBUNIT 24"/>
    <property type="match status" value="1"/>
</dbReference>
<evidence type="ECO:0000313" key="9">
    <source>
        <dbReference type="EMBL" id="CAD5206755.1"/>
    </source>
</evidence>
<dbReference type="EMBL" id="CAJFDH010000001">
    <property type="protein sequence ID" value="CAD5206755.1"/>
    <property type="molecule type" value="Genomic_DNA"/>
</dbReference>
<comment type="similarity">
    <text evidence="2">Belongs to the Mediator complex subunit 24 family.</text>
</comment>
<comment type="caution">
    <text evidence="9">The sequence shown here is derived from an EMBL/GenBank/DDBJ whole genome shotgun (WGS) entry which is preliminary data.</text>
</comment>
<evidence type="ECO:0000256" key="5">
    <source>
        <dbReference type="ARBA" id="ARBA00023159"/>
    </source>
</evidence>
<dbReference type="EMBL" id="CAJFCW020000001">
    <property type="protein sequence ID" value="CAG9083002.1"/>
    <property type="molecule type" value="Genomic_DNA"/>
</dbReference>
<reference evidence="9" key="1">
    <citation type="submission" date="2020-09" db="EMBL/GenBank/DDBJ databases">
        <authorList>
            <person name="Kikuchi T."/>
        </authorList>
    </citation>
    <scope>NUCLEOTIDE SEQUENCE</scope>
    <source>
        <strain evidence="9">SH1</strain>
    </source>
</reference>
<keyword evidence="7" id="KW-0539">Nucleus</keyword>
<evidence type="ECO:0000256" key="8">
    <source>
        <dbReference type="ARBA" id="ARBA00031960"/>
    </source>
</evidence>